<dbReference type="Proteomes" id="UP000033140">
    <property type="component" value="Unassembled WGS sequence"/>
</dbReference>
<gene>
    <name evidence="2" type="ORF">G7K_2582-t1</name>
</gene>
<feature type="compositionally biased region" description="Basic and acidic residues" evidence="1">
    <location>
        <begin position="356"/>
        <end position="368"/>
    </location>
</feature>
<evidence type="ECO:0000313" key="2">
    <source>
        <dbReference type="EMBL" id="GAO48409.1"/>
    </source>
</evidence>
<feature type="compositionally biased region" description="Polar residues" evidence="1">
    <location>
        <begin position="467"/>
        <end position="485"/>
    </location>
</feature>
<dbReference type="STRING" id="698492.A0A0E9NEZ6"/>
<dbReference type="PANTHER" id="PTHR28164:SF1">
    <property type="entry name" value="PROTEIN STB3"/>
    <property type="match status" value="1"/>
</dbReference>
<feature type="compositionally biased region" description="Basic and acidic residues" evidence="1">
    <location>
        <begin position="309"/>
        <end position="318"/>
    </location>
</feature>
<dbReference type="PANTHER" id="PTHR28164">
    <property type="entry name" value="PROTEIN STB3"/>
    <property type="match status" value="1"/>
</dbReference>
<feature type="region of interest" description="Disordered" evidence="1">
    <location>
        <begin position="41"/>
        <end position="81"/>
    </location>
</feature>
<name>A0A0E9NEZ6_SAICN</name>
<organism evidence="2 3">
    <name type="scientific">Saitoella complicata (strain BCRC 22490 / CBS 7301 / JCM 7358 / NBRC 10748 / NRRL Y-17804)</name>
    <dbReference type="NCBI Taxonomy" id="698492"/>
    <lineage>
        <taxon>Eukaryota</taxon>
        <taxon>Fungi</taxon>
        <taxon>Dikarya</taxon>
        <taxon>Ascomycota</taxon>
        <taxon>Taphrinomycotina</taxon>
        <taxon>Taphrinomycotina incertae sedis</taxon>
        <taxon>Saitoella</taxon>
    </lineage>
</organism>
<feature type="compositionally biased region" description="Polar residues" evidence="1">
    <location>
        <begin position="527"/>
        <end position="544"/>
    </location>
</feature>
<dbReference type="GO" id="GO:0005634">
    <property type="term" value="C:nucleus"/>
    <property type="evidence" value="ECO:0007669"/>
    <property type="project" value="TreeGrafter"/>
</dbReference>
<dbReference type="GO" id="GO:0000432">
    <property type="term" value="P:positive regulation of transcription from RNA polymerase II promoter by glucose"/>
    <property type="evidence" value="ECO:0007669"/>
    <property type="project" value="TreeGrafter"/>
</dbReference>
<dbReference type="InterPro" id="IPR018818">
    <property type="entry name" value="Stb3"/>
</dbReference>
<feature type="compositionally biased region" description="Low complexity" evidence="1">
    <location>
        <begin position="327"/>
        <end position="347"/>
    </location>
</feature>
<evidence type="ECO:0000313" key="3">
    <source>
        <dbReference type="Proteomes" id="UP000033140"/>
    </source>
</evidence>
<feature type="compositionally biased region" description="Acidic residues" evidence="1">
    <location>
        <begin position="298"/>
        <end position="308"/>
    </location>
</feature>
<comment type="caution">
    <text evidence="2">The sequence shown here is derived from an EMBL/GenBank/DDBJ whole genome shotgun (WGS) entry which is preliminary data.</text>
</comment>
<reference evidence="2 3" key="2">
    <citation type="journal article" date="2014" name="J. Gen. Appl. Microbiol.">
        <title>The early diverging ascomycetous budding yeast Saitoella complicata has three histone deacetylases belonging to the Clr6, Hos2, and Rpd3 lineages.</title>
        <authorList>
            <person name="Nishida H."/>
            <person name="Matsumoto T."/>
            <person name="Kondo S."/>
            <person name="Hamamoto M."/>
            <person name="Yoshikawa H."/>
        </authorList>
    </citation>
    <scope>NUCLEOTIDE SEQUENCE [LARGE SCALE GENOMIC DNA]</scope>
    <source>
        <strain evidence="2 3">NRRL Y-17804</strain>
    </source>
</reference>
<keyword evidence="3" id="KW-1185">Reference proteome</keyword>
<dbReference type="Pfam" id="PF10330">
    <property type="entry name" value="Stb3"/>
    <property type="match status" value="1"/>
</dbReference>
<sequence>MSSTSTVSLPSAGASGPVDVANRKKDAAATLASLGSLGIHGRAAGTQLPTPKSSVSPALAPKSSGMGVGGATGRMNGMDGEESDMEIDVVGFEHDEEHGDSTQNGGYGAKYRDDIDEEDADIDIELPSPDFDPSTSSSPFADPTLHPTALATTYIHPLLTTQGPLAIRHITTHLVAHVPAFARLGAARQRRVVTKALEVGRRDRRCFEKVGWGRWAGLTPGMGVGERPSSFSPGSMDSPAVGPVVSGCLGGSGLGTSFVNSPSFPGSGGGGSFLILQSPAVGPADRGSTSDSVTSNSSDEDEDEDDAEERGRTRLHPEDDIDPLDLTSTSHPSSSTTTHHPLNFTFDSDSDSTDSEDWREIGAEELRRPSIPGLPRPSLGRKSFSTAGVVGAKKEGGMRKGRGSVGEAPPMMFTRRVSEGFPVSGFRSTSFSSAVGAGSASPSKANGNGNGGWSPAFGPVGGHGMPSPSTTSSVKRSPSLNPTTSSFPKFASALSSSLGKSWKDNHHFAQPYPTSSSHHSSPRLDATTPSSSLQFRKQSFSSSMRPGGVVRGKSALAALNEAVSHGGGINEAMKALKETQARTRSEVEEEEVVEALMGLSRT</sequence>
<feature type="region of interest" description="Disordered" evidence="1">
    <location>
        <begin position="432"/>
        <end position="485"/>
    </location>
</feature>
<dbReference type="GO" id="GO:0043565">
    <property type="term" value="F:sequence-specific DNA binding"/>
    <property type="evidence" value="ECO:0007669"/>
    <property type="project" value="TreeGrafter"/>
</dbReference>
<evidence type="ECO:0000256" key="1">
    <source>
        <dbReference type="SAM" id="MobiDB-lite"/>
    </source>
</evidence>
<feature type="compositionally biased region" description="Low complexity" evidence="1">
    <location>
        <begin position="432"/>
        <end position="445"/>
    </location>
</feature>
<reference evidence="2 3" key="1">
    <citation type="journal article" date="2011" name="J. Gen. Appl. Microbiol.">
        <title>Draft genome sequencing of the enigmatic yeast Saitoella complicata.</title>
        <authorList>
            <person name="Nishida H."/>
            <person name="Hamamoto M."/>
            <person name="Sugiyama J."/>
        </authorList>
    </citation>
    <scope>NUCLEOTIDE SEQUENCE [LARGE SCALE GENOMIC DNA]</scope>
    <source>
        <strain evidence="2 3">NRRL Y-17804</strain>
    </source>
</reference>
<feature type="region of interest" description="Disordered" evidence="1">
    <location>
        <begin position="270"/>
        <end position="411"/>
    </location>
</feature>
<proteinExistence type="predicted"/>
<feature type="compositionally biased region" description="Polar residues" evidence="1">
    <location>
        <begin position="47"/>
        <end position="56"/>
    </location>
</feature>
<accession>A0A0E9NEZ6</accession>
<feature type="region of interest" description="Disordered" evidence="1">
    <location>
        <begin position="502"/>
        <end position="548"/>
    </location>
</feature>
<dbReference type="AlphaFoldDB" id="A0A0E9NEZ6"/>
<reference evidence="2 3" key="3">
    <citation type="journal article" date="2015" name="Genome Announc.">
        <title>Draft Genome Sequence of the Archiascomycetous Yeast Saitoella complicata.</title>
        <authorList>
            <person name="Yamauchi K."/>
            <person name="Kondo S."/>
            <person name="Hamamoto M."/>
            <person name="Takahashi Y."/>
            <person name="Ogura Y."/>
            <person name="Hayashi T."/>
            <person name="Nishida H."/>
        </authorList>
    </citation>
    <scope>NUCLEOTIDE SEQUENCE [LARGE SCALE GENOMIC DNA]</scope>
    <source>
        <strain evidence="2 3">NRRL Y-17804</strain>
    </source>
</reference>
<dbReference type="EMBL" id="BACD03000014">
    <property type="protein sequence ID" value="GAO48409.1"/>
    <property type="molecule type" value="Genomic_DNA"/>
</dbReference>
<protein>
    <submittedName>
        <fullName evidence="2">Uncharacterized protein</fullName>
    </submittedName>
</protein>